<evidence type="ECO:0000313" key="3">
    <source>
        <dbReference type="Proteomes" id="UP000027222"/>
    </source>
</evidence>
<evidence type="ECO:0000313" key="2">
    <source>
        <dbReference type="EMBL" id="KDR65675.1"/>
    </source>
</evidence>
<dbReference type="AlphaFoldDB" id="A0A067S4B2"/>
<accession>A0A067S4B2</accession>
<dbReference type="HOGENOM" id="CLU_2352245_0_0_1"/>
<organism evidence="2 3">
    <name type="scientific">Galerina marginata (strain CBS 339.88)</name>
    <dbReference type="NCBI Taxonomy" id="685588"/>
    <lineage>
        <taxon>Eukaryota</taxon>
        <taxon>Fungi</taxon>
        <taxon>Dikarya</taxon>
        <taxon>Basidiomycota</taxon>
        <taxon>Agaricomycotina</taxon>
        <taxon>Agaricomycetes</taxon>
        <taxon>Agaricomycetidae</taxon>
        <taxon>Agaricales</taxon>
        <taxon>Agaricineae</taxon>
        <taxon>Strophariaceae</taxon>
        <taxon>Galerina</taxon>
    </lineage>
</organism>
<dbReference type="EMBL" id="KL142436">
    <property type="protein sequence ID" value="KDR65675.1"/>
    <property type="molecule type" value="Genomic_DNA"/>
</dbReference>
<protein>
    <submittedName>
        <fullName evidence="2">Uncharacterized protein</fullName>
    </submittedName>
</protein>
<keyword evidence="3" id="KW-1185">Reference proteome</keyword>
<reference evidence="3" key="1">
    <citation type="journal article" date="2014" name="Proc. Natl. Acad. Sci. U.S.A.">
        <title>Extensive sampling of basidiomycete genomes demonstrates inadequacy of the white-rot/brown-rot paradigm for wood decay fungi.</title>
        <authorList>
            <person name="Riley R."/>
            <person name="Salamov A.A."/>
            <person name="Brown D.W."/>
            <person name="Nagy L.G."/>
            <person name="Floudas D."/>
            <person name="Held B.W."/>
            <person name="Levasseur A."/>
            <person name="Lombard V."/>
            <person name="Morin E."/>
            <person name="Otillar R."/>
            <person name="Lindquist E.A."/>
            <person name="Sun H."/>
            <person name="LaButti K.M."/>
            <person name="Schmutz J."/>
            <person name="Jabbour D."/>
            <person name="Luo H."/>
            <person name="Baker S.E."/>
            <person name="Pisabarro A.G."/>
            <person name="Walton J.D."/>
            <person name="Blanchette R.A."/>
            <person name="Henrissat B."/>
            <person name="Martin F."/>
            <person name="Cullen D."/>
            <person name="Hibbett D.S."/>
            <person name="Grigoriev I.V."/>
        </authorList>
    </citation>
    <scope>NUCLEOTIDE SEQUENCE [LARGE SCALE GENOMIC DNA]</scope>
    <source>
        <strain evidence="3">CBS 339.88</strain>
    </source>
</reference>
<feature type="region of interest" description="Disordered" evidence="1">
    <location>
        <begin position="25"/>
        <end position="51"/>
    </location>
</feature>
<gene>
    <name evidence="2" type="ORF">GALMADRAFT_260175</name>
</gene>
<name>A0A067S4B2_GALM3</name>
<evidence type="ECO:0000256" key="1">
    <source>
        <dbReference type="SAM" id="MobiDB-lite"/>
    </source>
</evidence>
<feature type="non-terminal residue" evidence="2">
    <location>
        <position position="97"/>
    </location>
</feature>
<sequence length="97" mass="10625">MAVANPLIQTVNDGRVRLTLGIAGHQPPRSFTKSQHNEEATHPAASTLRNRNRITNKYASSLIHGSSLNIAGTSIVNSRMDQLPKSYILPSRFGFNI</sequence>
<proteinExistence type="predicted"/>
<dbReference type="Proteomes" id="UP000027222">
    <property type="component" value="Unassembled WGS sequence"/>
</dbReference>